<dbReference type="Pfam" id="PF00201">
    <property type="entry name" value="UDPGT"/>
    <property type="match status" value="1"/>
</dbReference>
<dbReference type="CDD" id="cd03784">
    <property type="entry name" value="GT1_Gtf-like"/>
    <property type="match status" value="1"/>
</dbReference>
<evidence type="ECO:0000256" key="1">
    <source>
        <dbReference type="ARBA" id="ARBA00009995"/>
    </source>
</evidence>
<name>A0A9Q0HIP0_9POAL</name>
<dbReference type="Proteomes" id="UP001151287">
    <property type="component" value="Unassembled WGS sequence"/>
</dbReference>
<comment type="caution">
    <text evidence="3">The sequence shown here is derived from an EMBL/GenBank/DDBJ whole genome shotgun (WGS) entry which is preliminary data.</text>
</comment>
<evidence type="ECO:0000313" key="3">
    <source>
        <dbReference type="EMBL" id="KAJ1687030.1"/>
    </source>
</evidence>
<comment type="similarity">
    <text evidence="1">Belongs to the UDP-glycosyltransferase family.</text>
</comment>
<accession>A0A9Q0HIP0</accession>
<dbReference type="EMBL" id="JAMQYH010000005">
    <property type="protein sequence ID" value="KAJ1687030.1"/>
    <property type="molecule type" value="Genomic_DNA"/>
</dbReference>
<dbReference type="PANTHER" id="PTHR48047">
    <property type="entry name" value="GLYCOSYLTRANSFERASE"/>
    <property type="match status" value="1"/>
</dbReference>
<dbReference type="OrthoDB" id="5835829at2759"/>
<dbReference type="GO" id="GO:0035251">
    <property type="term" value="F:UDP-glucosyltransferase activity"/>
    <property type="evidence" value="ECO:0007669"/>
    <property type="project" value="TreeGrafter"/>
</dbReference>
<keyword evidence="2" id="KW-0808">Transferase</keyword>
<dbReference type="SUPFAM" id="SSF53756">
    <property type="entry name" value="UDP-Glycosyltransferase/glycogen phosphorylase"/>
    <property type="match status" value="1"/>
</dbReference>
<evidence type="ECO:0000313" key="4">
    <source>
        <dbReference type="Proteomes" id="UP001151287"/>
    </source>
</evidence>
<dbReference type="InterPro" id="IPR002213">
    <property type="entry name" value="UDP_glucos_trans"/>
</dbReference>
<dbReference type="Gene3D" id="3.40.50.2000">
    <property type="entry name" value="Glycogen Phosphorylase B"/>
    <property type="match status" value="3"/>
</dbReference>
<reference evidence="3" key="1">
    <citation type="journal article" date="2022" name="Cell">
        <title>Repeat-based holocentromeres influence genome architecture and karyotype evolution.</title>
        <authorList>
            <person name="Hofstatter P.G."/>
            <person name="Thangavel G."/>
            <person name="Lux T."/>
            <person name="Neumann P."/>
            <person name="Vondrak T."/>
            <person name="Novak P."/>
            <person name="Zhang M."/>
            <person name="Costa L."/>
            <person name="Castellani M."/>
            <person name="Scott A."/>
            <person name="Toegelov H."/>
            <person name="Fuchs J."/>
            <person name="Mata-Sucre Y."/>
            <person name="Dias Y."/>
            <person name="Vanzela A.L.L."/>
            <person name="Huettel B."/>
            <person name="Almeida C.C.S."/>
            <person name="Simkova H."/>
            <person name="Souza G."/>
            <person name="Pedrosa-Harand A."/>
            <person name="Macas J."/>
            <person name="Mayer K.F.X."/>
            <person name="Houben A."/>
            <person name="Marques A."/>
        </authorList>
    </citation>
    <scope>NUCLEOTIDE SEQUENCE</scope>
    <source>
        <strain evidence="3">RhyBre1mFocal</strain>
    </source>
</reference>
<gene>
    <name evidence="3" type="ORF">LUZ63_018420</name>
</gene>
<dbReference type="AlphaFoldDB" id="A0A9Q0HIP0"/>
<dbReference type="PANTHER" id="PTHR48047:SF53">
    <property type="entry name" value="GLYCOSYLTRANSFERASE"/>
    <property type="match status" value="1"/>
</dbReference>
<evidence type="ECO:0000256" key="2">
    <source>
        <dbReference type="ARBA" id="ARBA00022679"/>
    </source>
</evidence>
<keyword evidence="4" id="KW-1185">Reference proteome</keyword>
<organism evidence="3 4">
    <name type="scientific">Rhynchospora breviuscula</name>
    <dbReference type="NCBI Taxonomy" id="2022672"/>
    <lineage>
        <taxon>Eukaryota</taxon>
        <taxon>Viridiplantae</taxon>
        <taxon>Streptophyta</taxon>
        <taxon>Embryophyta</taxon>
        <taxon>Tracheophyta</taxon>
        <taxon>Spermatophyta</taxon>
        <taxon>Magnoliopsida</taxon>
        <taxon>Liliopsida</taxon>
        <taxon>Poales</taxon>
        <taxon>Cyperaceae</taxon>
        <taxon>Cyperoideae</taxon>
        <taxon>Rhynchosporeae</taxon>
        <taxon>Rhynchospora</taxon>
    </lineage>
</organism>
<sequence>MSTTKQPPTSASPPRLGIIFFSLPAPGHVIPMVDMAKIFTKHGAECALILTPLNTARFESTINHSGLRLITFKFPSEIGLLAGCESSDVLPSRNHLGLFGKAIDLLEQPFRELLRAHNPDAVFYDAMLPWTAIASAKLNIPCYLCPGIGKPIFHVGPVCLGGISKEDVAEWGRGKELAAESERLLRWLDGRPAHSVVYVSFGSLSWLPKAQLREIGFGLIDSGVPFIWSVGGGGDGSDEVVDEVAAAAPETGQVITGWAPQFAMLGHVAVGTFLTHCGWGAVTEAAAVRKLMLTWPLCSDEFYNEKLVVQVAGIGGRWAQRRDMYGERRREPGAQRLSSNYPKIFLKLESFC</sequence>
<protein>
    <submittedName>
        <fullName evidence="3">Uncharacterized protein</fullName>
    </submittedName>
</protein>
<proteinExistence type="inferred from homology"/>